<keyword evidence="2" id="KW-1185">Reference proteome</keyword>
<dbReference type="Proteomes" id="UP000001213">
    <property type="component" value="Chromosome"/>
</dbReference>
<sequence>MTATLRIAFAPHWVNAWFVRIVYRPWVQLDDGVPHLARWRAPIDIPVVAGHRTVTTFLRRRWQSGASPRISQRAITVDVPEGTMLVQVRNGPLNHNPFLPRVAG</sequence>
<dbReference type="STRING" id="521096.Tpau_3049"/>
<reference evidence="2" key="1">
    <citation type="submission" date="2010-03" db="EMBL/GenBank/DDBJ databases">
        <title>The complete chromosome of Tsukamurella paurometabola DSM 20162.</title>
        <authorList>
            <consortium name="US DOE Joint Genome Institute (JGI-PGF)"/>
            <person name="Lucas S."/>
            <person name="Copeland A."/>
            <person name="Lapidus A."/>
            <person name="Glavina del Rio T."/>
            <person name="Dalin E."/>
            <person name="Tice H."/>
            <person name="Bruce D."/>
            <person name="Goodwin L."/>
            <person name="Pitluck S."/>
            <person name="Kyrpides N."/>
            <person name="Mavromatis K."/>
            <person name="Ivanova N."/>
            <person name="Mikhailova N."/>
            <person name="Munk A.C."/>
            <person name="Brettin T."/>
            <person name="Detter J.C."/>
            <person name="Tapia R."/>
            <person name="Han C."/>
            <person name="Larimer F."/>
            <person name="Land M."/>
            <person name="Hauser L."/>
            <person name="Markowitz V."/>
            <person name="Cheng J.-F."/>
            <person name="Hugenholtz P."/>
            <person name="Woyke T."/>
            <person name="Wu D."/>
            <person name="Jando M."/>
            <person name="Brambilla E."/>
            <person name="Klenk H.-P."/>
            <person name="Eisen J.A."/>
        </authorList>
    </citation>
    <scope>NUCLEOTIDE SEQUENCE [LARGE SCALE GENOMIC DNA]</scope>
    <source>
        <strain evidence="2">ATCC 8368 / DSM 20162 / CCUG 35730 / CIP 100753 / JCM 10117 / KCTC 9821 / NBRC 16120 / NCIMB 702349 / NCTC 13040</strain>
    </source>
</reference>
<evidence type="ECO:0000313" key="2">
    <source>
        <dbReference type="Proteomes" id="UP000001213"/>
    </source>
</evidence>
<name>D5UUS4_TSUPD</name>
<reference evidence="1 2" key="2">
    <citation type="journal article" date="2011" name="Stand. Genomic Sci.">
        <title>Complete genome sequence of Tsukamurella paurometabola type strain (no. 33).</title>
        <authorList>
            <person name="Munk A.C."/>
            <person name="Lapidus A."/>
            <person name="Lucas S."/>
            <person name="Nolan M."/>
            <person name="Tice H."/>
            <person name="Cheng J.F."/>
            <person name="Del Rio T.G."/>
            <person name="Goodwin L."/>
            <person name="Pitluck S."/>
            <person name="Liolios K."/>
            <person name="Huntemann M."/>
            <person name="Ivanova N."/>
            <person name="Mavromatis K."/>
            <person name="Mikhailova N."/>
            <person name="Pati A."/>
            <person name="Chen A."/>
            <person name="Palaniappan K."/>
            <person name="Tapia R."/>
            <person name="Han C."/>
            <person name="Land M."/>
            <person name="Hauser L."/>
            <person name="Chang Y.J."/>
            <person name="Jeffries C.D."/>
            <person name="Brettin T."/>
            <person name="Yasawong M."/>
            <person name="Brambilla E.M."/>
            <person name="Rohde M."/>
            <person name="Sikorski J."/>
            <person name="Goker M."/>
            <person name="Detter J.C."/>
            <person name="Woyke T."/>
            <person name="Bristow J."/>
            <person name="Eisen J.A."/>
            <person name="Markowitz V."/>
            <person name="Hugenholtz P."/>
            <person name="Kyrpides N.C."/>
            <person name="Klenk H.P."/>
        </authorList>
    </citation>
    <scope>NUCLEOTIDE SEQUENCE [LARGE SCALE GENOMIC DNA]</scope>
    <source>
        <strain evidence="2">ATCC 8368 / DSM 20162 / CCUG 35730 / CIP 100753 / JCM 10117 / KCTC 9821 / NBRC 16120 / NCIMB 702349 / NCTC 13040</strain>
    </source>
</reference>
<dbReference type="EMBL" id="CP001966">
    <property type="protein sequence ID" value="ADG79642.1"/>
    <property type="molecule type" value="Genomic_DNA"/>
</dbReference>
<dbReference type="AlphaFoldDB" id="D5UUS4"/>
<dbReference type="RefSeq" id="WP_013127650.1">
    <property type="nucleotide sequence ID" value="NC_014158.1"/>
</dbReference>
<dbReference type="KEGG" id="tpr:Tpau_3049"/>
<accession>D5UUS4</accession>
<proteinExistence type="predicted"/>
<evidence type="ECO:0000313" key="1">
    <source>
        <dbReference type="EMBL" id="ADG79642.1"/>
    </source>
</evidence>
<protein>
    <submittedName>
        <fullName evidence="1">Uncharacterized protein</fullName>
    </submittedName>
</protein>
<gene>
    <name evidence="1" type="ordered locus">Tpau_3049</name>
</gene>
<dbReference type="HOGENOM" id="CLU_2260831_0_0_11"/>
<organism evidence="1 2">
    <name type="scientific">Tsukamurella paurometabola (strain ATCC 8368 / DSM 20162 / CCUG 35730 / CIP 100753 / JCM 10117 / KCTC 9821 / NBRC 16120 / NCIMB 702349 / NCTC 13040)</name>
    <name type="common">Corynebacterium paurometabolum</name>
    <dbReference type="NCBI Taxonomy" id="521096"/>
    <lineage>
        <taxon>Bacteria</taxon>
        <taxon>Bacillati</taxon>
        <taxon>Actinomycetota</taxon>
        <taxon>Actinomycetes</taxon>
        <taxon>Mycobacteriales</taxon>
        <taxon>Tsukamurellaceae</taxon>
        <taxon>Tsukamurella</taxon>
    </lineage>
</organism>